<dbReference type="Pfam" id="PF23344">
    <property type="entry name" value="ZP-N"/>
    <property type="match status" value="1"/>
</dbReference>
<evidence type="ECO:0000313" key="15">
    <source>
        <dbReference type="EMBL" id="NXI39013.1"/>
    </source>
</evidence>
<organism evidence="15 16">
    <name type="scientific">Galbula dea</name>
    <dbReference type="NCBI Taxonomy" id="1109041"/>
    <lineage>
        <taxon>Eukaryota</taxon>
        <taxon>Metazoa</taxon>
        <taxon>Chordata</taxon>
        <taxon>Craniata</taxon>
        <taxon>Vertebrata</taxon>
        <taxon>Euteleostomi</taxon>
        <taxon>Archelosauria</taxon>
        <taxon>Archosauria</taxon>
        <taxon>Dinosauria</taxon>
        <taxon>Saurischia</taxon>
        <taxon>Theropoda</taxon>
        <taxon>Coelurosauria</taxon>
        <taxon>Aves</taxon>
        <taxon>Neognathae</taxon>
        <taxon>Neoaves</taxon>
        <taxon>Telluraves</taxon>
        <taxon>Coraciimorphae</taxon>
        <taxon>Piciformes</taxon>
        <taxon>Galbulidae</taxon>
        <taxon>Galbula</taxon>
    </lineage>
</organism>
<keyword evidence="4" id="KW-0272">Extracellular matrix</keyword>
<name>A0A7K9STY0_9PICI</name>
<evidence type="ECO:0000256" key="10">
    <source>
        <dbReference type="ARBA" id="ARBA00023180"/>
    </source>
</evidence>
<dbReference type="EMBL" id="VWZX01003966">
    <property type="protein sequence ID" value="NXI39013.1"/>
    <property type="molecule type" value="Genomic_DNA"/>
</dbReference>
<keyword evidence="11" id="KW-0278">Fertilization</keyword>
<evidence type="ECO:0000256" key="3">
    <source>
        <dbReference type="ARBA" id="ARBA00022525"/>
    </source>
</evidence>
<dbReference type="Gene3D" id="2.60.40.3210">
    <property type="entry name" value="Zona pellucida, ZP-N domain"/>
    <property type="match status" value="1"/>
</dbReference>
<dbReference type="GO" id="GO:0035805">
    <property type="term" value="C:egg coat"/>
    <property type="evidence" value="ECO:0007669"/>
    <property type="project" value="UniProtKB-SubCell"/>
</dbReference>
<sequence length="675" mass="75090">GGIGGVSSAEGVTCHRDGMEVEFSGQLGNYSWHVCVVDESDEELVSCDHTVDYERLLLSVPFINCTNVEHGQHQLRLRLMMNDTVGEEKNVTYSAHCSSVHADEIIAPFFPGATNCTKDFMAVTFPRLFPRLSDEHVLPATPMTWTLSVDDGMRIHQLSLGQAMQQGYNLLADGPNLILQVAFTATGVVSYKHNDKVLYTVALKLMYGPPEGRPTMESRMLCVPGPAICNATHMTVAIPAFPGTLMAVGVEDKTIPMDQLQENGITLDTKRGVKLLINRGVLKSRVHGESCSGLQSYMSSLKLTFLFYGETVAMVMHPECPCDQHAPIAAVCTQDGYMDFEILADSTTPRLDLDTLRLRDPACRPAFKSSLNDRVWFHVPLNACGTRYWFDGEKIVYENEVRALWADFPLRRISRDSELRLTVLCSFSNGDASLTIRVDNLPPLASSVNQGPLSLVLLSYPEVSYKQPYRDDQYPVVRYLRQPIFLEVQVLNRNDPNLHLVLDDCWATASQDPSSLPQWNIVVDGCEYDLDNYKTVFHPVGHSVSYANYRQRLEVKTFAFVSDKALPGLVYFHCSVLLCDRFQPDSPLCVTRCPRPSRSRRESGMPSKNSAVVSLWGPVLLVPEGWSATQGNTVLSKEAWAGIMMTAVGILSLATMLLFLAVKCQKRRASMVNVV</sequence>
<feature type="domain" description="ZP" evidence="14">
    <location>
        <begin position="331"/>
        <end position="596"/>
    </location>
</feature>
<keyword evidence="10" id="KW-0325">Glycoprotein</keyword>
<dbReference type="OrthoDB" id="9903747at2759"/>
<evidence type="ECO:0000313" key="16">
    <source>
        <dbReference type="Proteomes" id="UP000566440"/>
    </source>
</evidence>
<evidence type="ECO:0000256" key="2">
    <source>
        <dbReference type="ARBA" id="ARBA00022475"/>
    </source>
</evidence>
<proteinExistence type="predicted"/>
<keyword evidence="7 13" id="KW-1133">Transmembrane helix</keyword>
<evidence type="ECO:0000256" key="8">
    <source>
        <dbReference type="ARBA" id="ARBA00023136"/>
    </source>
</evidence>
<feature type="transmembrane region" description="Helical" evidence="13">
    <location>
        <begin position="639"/>
        <end position="662"/>
    </location>
</feature>
<dbReference type="InterPro" id="IPR057638">
    <property type="entry name" value="Ig_ZP2_2nd"/>
</dbReference>
<accession>A0A7K9STY0</accession>
<gene>
    <name evidence="15" type="primary">Zp2_0</name>
    <name evidence="15" type="ORF">GALDEA_R06182</name>
</gene>
<keyword evidence="5" id="KW-0165">Cleavage on pair of basic residues</keyword>
<evidence type="ECO:0000256" key="9">
    <source>
        <dbReference type="ARBA" id="ARBA00023157"/>
    </source>
</evidence>
<dbReference type="InterPro" id="IPR042235">
    <property type="entry name" value="ZP-C_dom"/>
</dbReference>
<evidence type="ECO:0000256" key="4">
    <source>
        <dbReference type="ARBA" id="ARBA00022530"/>
    </source>
</evidence>
<dbReference type="AlphaFoldDB" id="A0A7K9STY0"/>
<evidence type="ECO:0000256" key="7">
    <source>
        <dbReference type="ARBA" id="ARBA00022989"/>
    </source>
</evidence>
<dbReference type="GO" id="GO:0005886">
    <property type="term" value="C:plasma membrane"/>
    <property type="evidence" value="ECO:0007669"/>
    <property type="project" value="UniProtKB-SubCell"/>
</dbReference>
<keyword evidence="8 13" id="KW-0472">Membrane</keyword>
<feature type="non-terminal residue" evidence="15">
    <location>
        <position position="675"/>
    </location>
</feature>
<comment type="subcellular location">
    <subcellularLocation>
        <location evidence="1">Cell membrane</location>
        <topology evidence="1">Single-pass type I membrane protein</topology>
    </subcellularLocation>
    <subcellularLocation>
        <location evidence="12">Zona pellucida</location>
    </subcellularLocation>
</comment>
<protein>
    <submittedName>
        <fullName evidence="15">ZP2 protein</fullName>
    </submittedName>
</protein>
<evidence type="ECO:0000256" key="6">
    <source>
        <dbReference type="ARBA" id="ARBA00022692"/>
    </source>
</evidence>
<evidence type="ECO:0000259" key="14">
    <source>
        <dbReference type="PROSITE" id="PS51034"/>
    </source>
</evidence>
<keyword evidence="9" id="KW-1015">Disulfide bond</keyword>
<dbReference type="Pfam" id="PF23738">
    <property type="entry name" value="Ig_ZP2_N"/>
    <property type="match status" value="1"/>
</dbReference>
<dbReference type="InterPro" id="IPR057636">
    <property type="entry name" value="Ig_ZP2_3rd"/>
</dbReference>
<dbReference type="InterPro" id="IPR057637">
    <property type="entry name" value="Ig_ZP2_1st"/>
</dbReference>
<keyword evidence="2" id="KW-1003">Cell membrane</keyword>
<dbReference type="InterPro" id="IPR055356">
    <property type="entry name" value="ZP-N"/>
</dbReference>
<dbReference type="GO" id="GO:0007339">
    <property type="term" value="P:binding of sperm to zona pellucida"/>
    <property type="evidence" value="ECO:0007669"/>
    <property type="project" value="TreeGrafter"/>
</dbReference>
<dbReference type="GO" id="GO:0032190">
    <property type="term" value="F:acrosin binding"/>
    <property type="evidence" value="ECO:0007669"/>
    <property type="project" value="TreeGrafter"/>
</dbReference>
<dbReference type="SMART" id="SM00241">
    <property type="entry name" value="ZP"/>
    <property type="match status" value="1"/>
</dbReference>
<reference evidence="15 16" key="1">
    <citation type="submission" date="2019-09" db="EMBL/GenBank/DDBJ databases">
        <title>Bird 10,000 Genomes (B10K) Project - Family phase.</title>
        <authorList>
            <person name="Zhang G."/>
        </authorList>
    </citation>
    <scope>NUCLEOTIDE SEQUENCE [LARGE SCALE GENOMIC DNA]</scope>
    <source>
        <strain evidence="15">B10K-DU-001-62</strain>
        <tissue evidence="15">Muscle</tissue>
    </source>
</reference>
<feature type="non-terminal residue" evidence="15">
    <location>
        <position position="1"/>
    </location>
</feature>
<dbReference type="FunFam" id="2.60.40.4100:FF:000004">
    <property type="entry name" value="Zona pellucida sperm-binding protein 2"/>
    <property type="match status" value="1"/>
</dbReference>
<evidence type="ECO:0000256" key="12">
    <source>
        <dbReference type="ARBA" id="ARBA00024183"/>
    </source>
</evidence>
<dbReference type="PANTHER" id="PTHR23343">
    <property type="entry name" value="ZONA PELLUCIDA SPERM-BINDING PROTEIN"/>
    <property type="match status" value="1"/>
</dbReference>
<dbReference type="Pfam" id="PF23740">
    <property type="entry name" value="Ig_ZP2_3rd"/>
    <property type="match status" value="1"/>
</dbReference>
<dbReference type="Gene3D" id="2.60.40.4100">
    <property type="entry name" value="Zona pellucida, ZP-C domain"/>
    <property type="match status" value="1"/>
</dbReference>
<dbReference type="PRINTS" id="PR00023">
    <property type="entry name" value="ZPELLUCIDA"/>
</dbReference>
<dbReference type="PROSITE" id="PS51034">
    <property type="entry name" value="ZP_2"/>
    <property type="match status" value="1"/>
</dbReference>
<dbReference type="InterPro" id="IPR051148">
    <property type="entry name" value="Zona_Pellucida_Domain_gp"/>
</dbReference>
<evidence type="ECO:0000256" key="5">
    <source>
        <dbReference type="ARBA" id="ARBA00022685"/>
    </source>
</evidence>
<dbReference type="InterPro" id="IPR048290">
    <property type="entry name" value="ZP_chr"/>
</dbReference>
<evidence type="ECO:0000256" key="1">
    <source>
        <dbReference type="ARBA" id="ARBA00004251"/>
    </source>
</evidence>
<dbReference type="Pfam" id="PF23736">
    <property type="entry name" value="Ig_ZP2"/>
    <property type="match status" value="1"/>
</dbReference>
<dbReference type="GO" id="GO:0035804">
    <property type="term" value="F:structural constituent of egg coat"/>
    <property type="evidence" value="ECO:0007669"/>
    <property type="project" value="TreeGrafter"/>
</dbReference>
<dbReference type="Proteomes" id="UP000566440">
    <property type="component" value="Unassembled WGS sequence"/>
</dbReference>
<keyword evidence="6 13" id="KW-0812">Transmembrane</keyword>
<dbReference type="PANTHER" id="PTHR23343:SF4">
    <property type="entry name" value="ZONA PELLUCIDA SPERM-BINDING PROTEIN 2"/>
    <property type="match status" value="1"/>
</dbReference>
<dbReference type="Pfam" id="PF00100">
    <property type="entry name" value="Zona_pellucida"/>
    <property type="match status" value="1"/>
</dbReference>
<keyword evidence="16" id="KW-1185">Reference proteome</keyword>
<dbReference type="InterPro" id="IPR001507">
    <property type="entry name" value="ZP_dom"/>
</dbReference>
<keyword evidence="3" id="KW-0964">Secreted</keyword>
<comment type="caution">
    <text evidence="15">The sequence shown here is derived from an EMBL/GenBank/DDBJ whole genome shotgun (WGS) entry which is preliminary data.</text>
</comment>
<evidence type="ECO:0000256" key="11">
    <source>
        <dbReference type="ARBA" id="ARBA00023279"/>
    </source>
</evidence>
<evidence type="ECO:0000256" key="13">
    <source>
        <dbReference type="SAM" id="Phobius"/>
    </source>
</evidence>
<dbReference type="InterPro" id="IPR055355">
    <property type="entry name" value="ZP-C"/>
</dbReference>
<dbReference type="GO" id="GO:0060468">
    <property type="term" value="P:prevention of polyspermy"/>
    <property type="evidence" value="ECO:0007669"/>
    <property type="project" value="TreeGrafter"/>
</dbReference>